<dbReference type="RefSeq" id="WP_183663069.1">
    <property type="nucleotide sequence ID" value="NZ_BAAAXX010000004.1"/>
</dbReference>
<dbReference type="Proteomes" id="UP000579945">
    <property type="component" value="Unassembled WGS sequence"/>
</dbReference>
<gene>
    <name evidence="2" type="ORF">FHR33_010012</name>
</gene>
<dbReference type="AlphaFoldDB" id="A0A7W5VLW1"/>
<accession>A0A7W5VLW1</accession>
<evidence type="ECO:0000313" key="3">
    <source>
        <dbReference type="Proteomes" id="UP000579945"/>
    </source>
</evidence>
<keyword evidence="3" id="KW-1185">Reference proteome</keyword>
<dbReference type="GeneID" id="95395947"/>
<proteinExistence type="predicted"/>
<feature type="region of interest" description="Disordered" evidence="1">
    <location>
        <begin position="98"/>
        <end position="123"/>
    </location>
</feature>
<evidence type="ECO:0000256" key="1">
    <source>
        <dbReference type="SAM" id="MobiDB-lite"/>
    </source>
</evidence>
<reference evidence="2 3" key="1">
    <citation type="submission" date="2020-08" db="EMBL/GenBank/DDBJ databases">
        <title>Sequencing the genomes of 1000 actinobacteria strains.</title>
        <authorList>
            <person name="Klenk H.-P."/>
        </authorList>
    </citation>
    <scope>NUCLEOTIDE SEQUENCE [LARGE SCALE GENOMIC DNA]</scope>
    <source>
        <strain evidence="2 3">DSM 44320</strain>
    </source>
</reference>
<evidence type="ECO:0000313" key="2">
    <source>
        <dbReference type="EMBL" id="MBB3734059.1"/>
    </source>
</evidence>
<sequence>MSTDLPQDEWPDWIIAEIATYRPPTLPEASALAVLGPLRPLLLPQTLLEGVIAGLRAAVAEYRDRSGCPDCRRTGEICPEHFADEQRAAAWAAAEHLLAATTRPETGPDQPPLPIRAAQPTPS</sequence>
<dbReference type="EMBL" id="JACIBV010000003">
    <property type="protein sequence ID" value="MBB3734059.1"/>
    <property type="molecule type" value="Genomic_DNA"/>
</dbReference>
<name>A0A7W5VLW1_9ACTN</name>
<protein>
    <submittedName>
        <fullName evidence="2">Uncharacterized protein</fullName>
    </submittedName>
</protein>
<organism evidence="2 3">
    <name type="scientific">Nonomuraea dietziae</name>
    <dbReference type="NCBI Taxonomy" id="65515"/>
    <lineage>
        <taxon>Bacteria</taxon>
        <taxon>Bacillati</taxon>
        <taxon>Actinomycetota</taxon>
        <taxon>Actinomycetes</taxon>
        <taxon>Streptosporangiales</taxon>
        <taxon>Streptosporangiaceae</taxon>
        <taxon>Nonomuraea</taxon>
    </lineage>
</organism>
<comment type="caution">
    <text evidence="2">The sequence shown here is derived from an EMBL/GenBank/DDBJ whole genome shotgun (WGS) entry which is preliminary data.</text>
</comment>